<evidence type="ECO:0000259" key="2">
    <source>
        <dbReference type="Pfam" id="PF13302"/>
    </source>
</evidence>
<dbReference type="SUPFAM" id="SSF55729">
    <property type="entry name" value="Acyl-CoA N-acyltransferases (Nat)"/>
    <property type="match status" value="1"/>
</dbReference>
<dbReference type="Pfam" id="PF13302">
    <property type="entry name" value="Acetyltransf_3"/>
    <property type="match status" value="1"/>
</dbReference>
<comment type="caution">
    <text evidence="3">The sequence shown here is derived from an EMBL/GenBank/DDBJ whole genome shotgun (WGS) entry which is preliminary data.</text>
</comment>
<dbReference type="Gene3D" id="3.40.630.30">
    <property type="match status" value="1"/>
</dbReference>
<name>A0A437M6V3_9SPHN</name>
<evidence type="ECO:0000313" key="3">
    <source>
        <dbReference type="EMBL" id="RVT93296.1"/>
    </source>
</evidence>
<dbReference type="InterPro" id="IPR051531">
    <property type="entry name" value="N-acetyltransferase"/>
</dbReference>
<accession>A0A437M6V3</accession>
<feature type="domain" description="N-acetyltransferase" evidence="2">
    <location>
        <begin position="13"/>
        <end position="151"/>
    </location>
</feature>
<keyword evidence="4" id="KW-1185">Reference proteome</keyword>
<dbReference type="InterPro" id="IPR000182">
    <property type="entry name" value="GNAT_dom"/>
</dbReference>
<dbReference type="RefSeq" id="WP_127741758.1">
    <property type="nucleotide sequence ID" value="NZ_SACN01000001.1"/>
</dbReference>
<gene>
    <name evidence="3" type="ORF">EOD43_05265</name>
</gene>
<evidence type="ECO:0000256" key="1">
    <source>
        <dbReference type="SAM" id="MobiDB-lite"/>
    </source>
</evidence>
<feature type="region of interest" description="Disordered" evidence="1">
    <location>
        <begin position="177"/>
        <end position="202"/>
    </location>
</feature>
<evidence type="ECO:0000313" key="4">
    <source>
        <dbReference type="Proteomes" id="UP000282971"/>
    </source>
</evidence>
<sequence length="202" mass="21707">MGQNSPVDLTTRRLTLRPIGAADLFAIAALHADPRVAHQLVDGVPDDGLKALQFLRWNAPLRDAGIGTFAVRRHGEVDLIGLFSLTPFRDDPALLELGGKLAPSAWRGGLAVEAGAAMIDHAIGTLGRDRLVSAFHPDHRAVPFSLARLGFVDAGRDTLFGRDVRIMALDAADWRAQGRKPLPPRQARTNLTDYGRGDGIAA</sequence>
<dbReference type="EMBL" id="SACN01000001">
    <property type="protein sequence ID" value="RVT93296.1"/>
    <property type="molecule type" value="Genomic_DNA"/>
</dbReference>
<dbReference type="GO" id="GO:0016747">
    <property type="term" value="F:acyltransferase activity, transferring groups other than amino-acyl groups"/>
    <property type="evidence" value="ECO:0007669"/>
    <property type="project" value="InterPro"/>
</dbReference>
<dbReference type="PANTHER" id="PTHR43792">
    <property type="entry name" value="GNAT FAMILY, PUTATIVE (AFU_ORTHOLOGUE AFUA_3G00765)-RELATED-RELATED"/>
    <property type="match status" value="1"/>
</dbReference>
<dbReference type="PANTHER" id="PTHR43792:SF1">
    <property type="entry name" value="N-ACETYLTRANSFERASE DOMAIN-CONTAINING PROTEIN"/>
    <property type="match status" value="1"/>
</dbReference>
<dbReference type="AlphaFoldDB" id="A0A437M6V3"/>
<dbReference type="Proteomes" id="UP000282971">
    <property type="component" value="Unassembled WGS sequence"/>
</dbReference>
<reference evidence="3 4" key="1">
    <citation type="submission" date="2019-01" db="EMBL/GenBank/DDBJ databases">
        <authorList>
            <person name="Chen W.-M."/>
        </authorList>
    </citation>
    <scope>NUCLEOTIDE SEQUENCE [LARGE SCALE GENOMIC DNA]</scope>
    <source>
        <strain evidence="3 4">CCP-7</strain>
    </source>
</reference>
<proteinExistence type="predicted"/>
<dbReference type="InterPro" id="IPR016181">
    <property type="entry name" value="Acyl_CoA_acyltransferase"/>
</dbReference>
<organism evidence="3 4">
    <name type="scientific">Sphingomonas crocodyli</name>
    <dbReference type="NCBI Taxonomy" id="1979270"/>
    <lineage>
        <taxon>Bacteria</taxon>
        <taxon>Pseudomonadati</taxon>
        <taxon>Pseudomonadota</taxon>
        <taxon>Alphaproteobacteria</taxon>
        <taxon>Sphingomonadales</taxon>
        <taxon>Sphingomonadaceae</taxon>
        <taxon>Sphingomonas</taxon>
    </lineage>
</organism>
<keyword evidence="3" id="KW-0808">Transferase</keyword>
<dbReference type="OrthoDB" id="6293260at2"/>
<protein>
    <submittedName>
        <fullName evidence="3">N-acetyltransferase</fullName>
    </submittedName>
</protein>